<proteinExistence type="predicted"/>
<dbReference type="InterPro" id="IPR050509">
    <property type="entry name" value="CoA-transferase_III"/>
</dbReference>
<keyword evidence="3" id="KW-1185">Reference proteome</keyword>
<dbReference type="EMBL" id="JACCEW010000001">
    <property type="protein sequence ID" value="NYT35756.1"/>
    <property type="molecule type" value="Genomic_DNA"/>
</dbReference>
<dbReference type="Gene3D" id="3.30.1540.10">
    <property type="entry name" value="formyl-coa transferase, domain 3"/>
    <property type="match status" value="1"/>
</dbReference>
<dbReference type="GO" id="GO:0016740">
    <property type="term" value="F:transferase activity"/>
    <property type="evidence" value="ECO:0007669"/>
    <property type="project" value="UniProtKB-KW"/>
</dbReference>
<sequence>MGPLNGIEVIEFAGIGPAPFACMLLAQMGARVLRISRPNHVVSVGSRATIAGREEIDIDLKSEAGMEAVRQRIAQADVLVEGFRPGVMERLGLGPDACFKLRPSLVYGRMTGWGQDGPMSGMAGHDINYIAVTGALAAIGEPGRKPSPPSNLVGDFGGGALYLAMGIAAALVDARASGRGRVVDAAIVDGTLSMLTGAFGIMAATGNRNERGTSMLNGGTPWYDTYETSDGGYMSLGAIEPHFYRLFCEKAGLEPEWIEAQHDTERWPALRARLEALFRTRTREDWAKCFDGTDACCVPVLTLDEAVQHPHLRARGAFQDRDGHPWPVPAPRFTEAP</sequence>
<dbReference type="InterPro" id="IPR003673">
    <property type="entry name" value="CoA-Trfase_fam_III"/>
</dbReference>
<accession>A0A853FCH0</accession>
<dbReference type="Gene3D" id="3.40.50.10540">
    <property type="entry name" value="Crotonobetainyl-coa:carnitine coa-transferase, domain 1"/>
    <property type="match status" value="1"/>
</dbReference>
<dbReference type="SUPFAM" id="SSF89796">
    <property type="entry name" value="CoA-transferase family III (CaiB/BaiF)"/>
    <property type="match status" value="1"/>
</dbReference>
<dbReference type="Proteomes" id="UP000580517">
    <property type="component" value="Unassembled WGS sequence"/>
</dbReference>
<dbReference type="InterPro" id="IPR044855">
    <property type="entry name" value="CoA-Trfase_III_dom3_sf"/>
</dbReference>
<evidence type="ECO:0000313" key="2">
    <source>
        <dbReference type="EMBL" id="NYT35756.1"/>
    </source>
</evidence>
<dbReference type="Pfam" id="PF02515">
    <property type="entry name" value="CoA_transf_3"/>
    <property type="match status" value="1"/>
</dbReference>
<dbReference type="AlphaFoldDB" id="A0A853FCH0"/>
<evidence type="ECO:0000313" key="3">
    <source>
        <dbReference type="Proteomes" id="UP000580517"/>
    </source>
</evidence>
<comment type="caution">
    <text evidence="2">The sequence shown here is derived from an EMBL/GenBank/DDBJ whole genome shotgun (WGS) entry which is preliminary data.</text>
</comment>
<evidence type="ECO:0000256" key="1">
    <source>
        <dbReference type="SAM" id="MobiDB-lite"/>
    </source>
</evidence>
<keyword evidence="2" id="KW-0808">Transferase</keyword>
<organism evidence="2 3">
    <name type="scientific">Allopusillimonas soli</name>
    <dbReference type="NCBI Taxonomy" id="659016"/>
    <lineage>
        <taxon>Bacteria</taxon>
        <taxon>Pseudomonadati</taxon>
        <taxon>Pseudomonadota</taxon>
        <taxon>Betaproteobacteria</taxon>
        <taxon>Burkholderiales</taxon>
        <taxon>Alcaligenaceae</taxon>
        <taxon>Allopusillimonas</taxon>
    </lineage>
</organism>
<dbReference type="PANTHER" id="PTHR48228:SF5">
    <property type="entry name" value="ALPHA-METHYLACYL-COA RACEMASE"/>
    <property type="match status" value="1"/>
</dbReference>
<dbReference type="OrthoDB" id="5294844at2"/>
<gene>
    <name evidence="2" type="ORF">H0A68_02640</name>
</gene>
<protein>
    <submittedName>
        <fullName evidence="2">CoA transferase</fullName>
    </submittedName>
</protein>
<dbReference type="RefSeq" id="WP_129967714.1">
    <property type="nucleotide sequence ID" value="NZ_JACCEW010000001.1"/>
</dbReference>
<feature type="region of interest" description="Disordered" evidence="1">
    <location>
        <begin position="318"/>
        <end position="337"/>
    </location>
</feature>
<reference evidence="2 3" key="1">
    <citation type="submission" date="2020-07" db="EMBL/GenBank/DDBJ databases">
        <title>Taxonomic revisions and descriptions of new bacterial species based on genomic comparisons in the high-G+C-content subgroup of the family Alcaligenaceae.</title>
        <authorList>
            <person name="Szabo A."/>
            <person name="Felfoldi T."/>
        </authorList>
    </citation>
    <scope>NUCLEOTIDE SEQUENCE [LARGE SCALE GENOMIC DNA]</scope>
    <source>
        <strain evidence="2 3">DSM 25264</strain>
    </source>
</reference>
<name>A0A853FCH0_9BURK</name>
<dbReference type="InterPro" id="IPR023606">
    <property type="entry name" value="CoA-Trfase_III_dom_1_sf"/>
</dbReference>
<dbReference type="PANTHER" id="PTHR48228">
    <property type="entry name" value="SUCCINYL-COA--D-CITRAMALATE COA-TRANSFERASE"/>
    <property type="match status" value="1"/>
</dbReference>